<reference evidence="1" key="1">
    <citation type="submission" date="2011-03" db="EMBL/GenBank/DDBJ databases">
        <title>The Genome Sequence of Nematocida sp1 strain ERTm2.</title>
        <authorList>
            <consortium name="The Broad Institute Genome Sequencing Platform"/>
            <consortium name="The Broad Institute Genome Sequencing Center for Infectious Disease"/>
            <person name="Cuomo C."/>
            <person name="Troemel E."/>
            <person name="Young S.K."/>
            <person name="Zeng Q."/>
            <person name="Gargeya S."/>
            <person name="Fitzgerald M."/>
            <person name="Haas B."/>
            <person name="Abouelleil A."/>
            <person name="Alvarado L."/>
            <person name="Arachchi H.M."/>
            <person name="Berlin A."/>
            <person name="Brown A."/>
            <person name="Chapman S.B."/>
            <person name="Chen Z."/>
            <person name="Dunbar C."/>
            <person name="Freedman E."/>
            <person name="Gearin G."/>
            <person name="Gellesch M."/>
            <person name="Goldberg J."/>
            <person name="Griggs A."/>
            <person name="Gujja S."/>
            <person name="Heilman E.R."/>
            <person name="Heiman D."/>
            <person name="Howarth C."/>
            <person name="Larson L."/>
            <person name="Lui A."/>
            <person name="MacDonald P.J.P."/>
            <person name="Mehta T."/>
            <person name="Montmayeur A."/>
            <person name="Murphy C."/>
            <person name="Neiman D."/>
            <person name="Pearson M."/>
            <person name="Priest M."/>
            <person name="Roberts A."/>
            <person name="Saif S."/>
            <person name="Shea T."/>
            <person name="Shenoy N."/>
            <person name="Sisk P."/>
            <person name="Stolte C."/>
            <person name="Sykes S."/>
            <person name="White J."/>
            <person name="Yandava C."/>
            <person name="Wortman J."/>
            <person name="Nusbaum C."/>
            <person name="Birren B."/>
        </authorList>
    </citation>
    <scope>NUCLEOTIDE SEQUENCE</scope>
    <source>
        <strain evidence="1">ERTm2</strain>
    </source>
</reference>
<sequence length="179" mass="20151">MEEKQMEYDKETAEIFNDPYRYAVDLHIKNIRSDANTVEIKKEYILGLETILVKQDISTAISIFARIGECVDLIDVQEVEEDVCGMLGFISQNVEPVAREMVRCRVVEKAIALYKRKPEAVDAIILLFTILNNTLNGLQEAVKAEGQDPSIIKEINTESEHISSKSKSRLAVILGSTAY</sequence>
<dbReference type="AlphaFoldDB" id="H8ZCU3"/>
<organism evidence="1">
    <name type="scientific">Nematocida ausubeli (strain ATCC PRA-371 / ERTm2)</name>
    <name type="common">Nematode killer fungus</name>
    <dbReference type="NCBI Taxonomy" id="1913371"/>
    <lineage>
        <taxon>Eukaryota</taxon>
        <taxon>Fungi</taxon>
        <taxon>Fungi incertae sedis</taxon>
        <taxon>Microsporidia</taxon>
        <taxon>Nematocida</taxon>
    </lineage>
</organism>
<dbReference type="EMBL" id="JH604635">
    <property type="protein sequence ID" value="EHY65483.1"/>
    <property type="molecule type" value="Genomic_DNA"/>
</dbReference>
<dbReference type="Proteomes" id="UP000005622">
    <property type="component" value="Unassembled WGS sequence"/>
</dbReference>
<proteinExistence type="predicted"/>
<accession>H8ZCU3</accession>
<dbReference type="HOGENOM" id="CLU_1503842_0_0_1"/>
<protein>
    <submittedName>
        <fullName evidence="1">Uncharacterized protein</fullName>
    </submittedName>
</protein>
<name>H8ZCU3_NEMA1</name>
<evidence type="ECO:0000313" key="1">
    <source>
        <dbReference type="EMBL" id="EHY65483.1"/>
    </source>
</evidence>
<gene>
    <name evidence="1" type="ORF">NERG_01090</name>
</gene>